<keyword evidence="4" id="KW-1015">Disulfide bond</keyword>
<comment type="subcellular location">
    <subcellularLocation>
        <location evidence="1">Endoplasmic reticulum</location>
    </subcellularLocation>
</comment>
<evidence type="ECO:0000256" key="4">
    <source>
        <dbReference type="ARBA" id="ARBA00023157"/>
    </source>
</evidence>
<dbReference type="PANTHER" id="PTHR15414">
    <property type="entry name" value="OS-9-RELATED"/>
    <property type="match status" value="1"/>
</dbReference>
<protein>
    <recommendedName>
        <fullName evidence="6">MRH domain-containing protein</fullName>
    </recommendedName>
</protein>
<dbReference type="AlphaFoldDB" id="M1VHV9"/>
<dbReference type="Gramene" id="CMS492CT">
    <property type="protein sequence ID" value="CMS492CT"/>
    <property type="gene ID" value="CMS492C"/>
</dbReference>
<dbReference type="EMBL" id="AP006501">
    <property type="protein sequence ID" value="BAM83032.1"/>
    <property type="molecule type" value="Genomic_DNA"/>
</dbReference>
<accession>M1VHV9</accession>
<feature type="domain" description="MRH" evidence="6">
    <location>
        <begin position="154"/>
        <end position="388"/>
    </location>
</feature>
<keyword evidence="8" id="KW-1185">Reference proteome</keyword>
<dbReference type="KEGG" id="cme:CYME_CMS492C"/>
<dbReference type="InterPro" id="IPR045149">
    <property type="entry name" value="OS-9-like"/>
</dbReference>
<dbReference type="HOGENOM" id="CLU_641527_0_0_1"/>
<evidence type="ECO:0000256" key="3">
    <source>
        <dbReference type="ARBA" id="ARBA00022824"/>
    </source>
</evidence>
<keyword evidence="2 5" id="KW-0732">Signal</keyword>
<keyword evidence="3" id="KW-0256">Endoplasmic reticulum</keyword>
<gene>
    <name evidence="7" type="ORF">CYME_CMS492C</name>
</gene>
<dbReference type="GeneID" id="16997624"/>
<dbReference type="STRING" id="280699.M1VHV9"/>
<evidence type="ECO:0000313" key="7">
    <source>
        <dbReference type="EMBL" id="BAM83032.1"/>
    </source>
</evidence>
<evidence type="ECO:0000313" key="8">
    <source>
        <dbReference type="Proteomes" id="UP000007014"/>
    </source>
</evidence>
<dbReference type="InterPro" id="IPR009011">
    <property type="entry name" value="Man6P_isomerase_rcpt-bd_dom_sf"/>
</dbReference>
<evidence type="ECO:0000256" key="1">
    <source>
        <dbReference type="ARBA" id="ARBA00004240"/>
    </source>
</evidence>
<dbReference type="GO" id="GO:0030970">
    <property type="term" value="P:retrograde protein transport, ER to cytosol"/>
    <property type="evidence" value="ECO:0007669"/>
    <property type="project" value="TreeGrafter"/>
</dbReference>
<reference evidence="7 8" key="1">
    <citation type="journal article" date="2004" name="Nature">
        <title>Genome sequence of the ultrasmall unicellular red alga Cyanidioschyzon merolae 10D.</title>
        <authorList>
            <person name="Matsuzaki M."/>
            <person name="Misumi O."/>
            <person name="Shin-i T."/>
            <person name="Maruyama S."/>
            <person name="Takahara M."/>
            <person name="Miyagishima S."/>
            <person name="Mori T."/>
            <person name="Nishida K."/>
            <person name="Yagisawa F."/>
            <person name="Nishida K."/>
            <person name="Yoshida Y."/>
            <person name="Nishimura Y."/>
            <person name="Nakao S."/>
            <person name="Kobayashi T."/>
            <person name="Momoyama Y."/>
            <person name="Higashiyama T."/>
            <person name="Minoda A."/>
            <person name="Sano M."/>
            <person name="Nomoto H."/>
            <person name="Oishi K."/>
            <person name="Hayashi H."/>
            <person name="Ohta F."/>
            <person name="Nishizaka S."/>
            <person name="Haga S."/>
            <person name="Miura S."/>
            <person name="Morishita T."/>
            <person name="Kabeya Y."/>
            <person name="Terasawa K."/>
            <person name="Suzuki Y."/>
            <person name="Ishii Y."/>
            <person name="Asakawa S."/>
            <person name="Takano H."/>
            <person name="Ohta N."/>
            <person name="Kuroiwa H."/>
            <person name="Tanaka K."/>
            <person name="Shimizu N."/>
            <person name="Sugano S."/>
            <person name="Sato N."/>
            <person name="Nozaki H."/>
            <person name="Ogasawara N."/>
            <person name="Kohara Y."/>
            <person name="Kuroiwa T."/>
        </authorList>
    </citation>
    <scope>NUCLEOTIDE SEQUENCE [LARGE SCALE GENOMIC DNA]</scope>
    <source>
        <strain evidence="7 8">10D</strain>
    </source>
</reference>
<dbReference type="PROSITE" id="PS51914">
    <property type="entry name" value="MRH"/>
    <property type="match status" value="1"/>
</dbReference>
<dbReference type="Gene3D" id="2.70.130.10">
    <property type="entry name" value="Mannose-6-phosphate receptor binding domain"/>
    <property type="match status" value="1"/>
</dbReference>
<sequence length="428" mass="48266">MRIARGVLFWLLCVNFCWCHLSIGALRAVRAISVSEEVSLPGFRLFPRVPQSEASTIFFRDLLLPKKTYSIDWSAEASSRSLTSGLRNDRGTFTTSEGNVTYVQTLRDADGHLYVCRVPADEPATPNNVETVSMDVESEPTIDLDAALQKQLKDKCFYRQGGWRVFEFCFHRHVRHFHWERRRSMPAERERIRAEIEQLLKEHVFPEGPNGEPGRKRFLRLLIQAQQIPPDGSLNLIIKDEVCMGMYDEALDRERIRNGTNLITSGAFFSGRRWQAPPQATNGAASRVDRGSDAEYRLESDGRVLPVAGEGIGSAVAYLVQPYTRDGDHCDITGRPRRTMVRYRCIEDVPRIAIFDPSPVVSSFIASVHERSTCEYDLVFVTDAVCSHPAFVSPARHSVPVVCERMSSEMEAINISPGSAQHPALHRS</sequence>
<proteinExistence type="predicted"/>
<evidence type="ECO:0000259" key="6">
    <source>
        <dbReference type="PROSITE" id="PS51914"/>
    </source>
</evidence>
<dbReference type="OrthoDB" id="239053at2759"/>
<dbReference type="InterPro" id="IPR044865">
    <property type="entry name" value="MRH_dom"/>
</dbReference>
<dbReference type="GO" id="GO:0030968">
    <property type="term" value="P:endoplasmic reticulum unfolded protein response"/>
    <property type="evidence" value="ECO:0007669"/>
    <property type="project" value="InterPro"/>
</dbReference>
<feature type="signal peptide" evidence="5">
    <location>
        <begin position="1"/>
        <end position="19"/>
    </location>
</feature>
<dbReference type="PANTHER" id="PTHR15414:SF0">
    <property type="entry name" value="ENDOPLASMIC RETICULUM LECTIN 1"/>
    <property type="match status" value="1"/>
</dbReference>
<evidence type="ECO:0000256" key="2">
    <source>
        <dbReference type="ARBA" id="ARBA00022729"/>
    </source>
</evidence>
<dbReference type="RefSeq" id="XP_005539068.1">
    <property type="nucleotide sequence ID" value="XM_005539011.1"/>
</dbReference>
<name>M1VHV9_CYAM1</name>
<dbReference type="Proteomes" id="UP000007014">
    <property type="component" value="Chromosome 19"/>
</dbReference>
<evidence type="ECO:0000256" key="5">
    <source>
        <dbReference type="SAM" id="SignalP"/>
    </source>
</evidence>
<feature type="chain" id="PRO_5004018523" description="MRH domain-containing protein" evidence="5">
    <location>
        <begin position="20"/>
        <end position="428"/>
    </location>
</feature>
<organism evidence="7 8">
    <name type="scientific">Cyanidioschyzon merolae (strain NIES-3377 / 10D)</name>
    <name type="common">Unicellular red alga</name>
    <dbReference type="NCBI Taxonomy" id="280699"/>
    <lineage>
        <taxon>Eukaryota</taxon>
        <taxon>Rhodophyta</taxon>
        <taxon>Bangiophyceae</taxon>
        <taxon>Cyanidiales</taxon>
        <taxon>Cyanidiaceae</taxon>
        <taxon>Cyanidioschyzon</taxon>
    </lineage>
</organism>
<dbReference type="GO" id="GO:0005788">
    <property type="term" value="C:endoplasmic reticulum lumen"/>
    <property type="evidence" value="ECO:0007669"/>
    <property type="project" value="TreeGrafter"/>
</dbReference>
<reference evidence="7 8" key="2">
    <citation type="journal article" date="2007" name="BMC Biol.">
        <title>A 100%-complete sequence reveals unusually simple genomic features in the hot-spring red alga Cyanidioschyzon merolae.</title>
        <authorList>
            <person name="Nozaki H."/>
            <person name="Takano H."/>
            <person name="Misumi O."/>
            <person name="Terasawa K."/>
            <person name="Matsuzaki M."/>
            <person name="Maruyama S."/>
            <person name="Nishida K."/>
            <person name="Yagisawa F."/>
            <person name="Yoshida Y."/>
            <person name="Fujiwara T."/>
            <person name="Takio S."/>
            <person name="Tamura K."/>
            <person name="Chung S.J."/>
            <person name="Nakamura S."/>
            <person name="Kuroiwa H."/>
            <person name="Tanaka K."/>
            <person name="Sato N."/>
            <person name="Kuroiwa T."/>
        </authorList>
    </citation>
    <scope>NUCLEOTIDE SEQUENCE [LARGE SCALE GENOMIC DNA]</scope>
    <source>
        <strain evidence="7 8">10D</strain>
    </source>
</reference>